<name>A0A660LL02_9ACTN</name>
<evidence type="ECO:0000256" key="3">
    <source>
        <dbReference type="ARBA" id="ARBA00023163"/>
    </source>
</evidence>
<accession>A0A660LL02</accession>
<evidence type="ECO:0000313" key="5">
    <source>
        <dbReference type="EMBL" id="RKQ94091.1"/>
    </source>
</evidence>
<dbReference type="PROSITE" id="PS50043">
    <property type="entry name" value="HTH_LUXR_2"/>
    <property type="match status" value="1"/>
</dbReference>
<dbReference type="EMBL" id="RBIL01000001">
    <property type="protein sequence ID" value="RKQ94091.1"/>
    <property type="molecule type" value="Genomic_DNA"/>
</dbReference>
<dbReference type="AlphaFoldDB" id="A0A660LL02"/>
<dbReference type="PANTHER" id="PTHR44688">
    <property type="entry name" value="DNA-BINDING TRANSCRIPTIONAL ACTIVATOR DEVR_DOSR"/>
    <property type="match status" value="1"/>
</dbReference>
<dbReference type="PANTHER" id="PTHR44688:SF16">
    <property type="entry name" value="DNA-BINDING TRANSCRIPTIONAL ACTIVATOR DEVR_DOSR"/>
    <property type="match status" value="1"/>
</dbReference>
<organism evidence="5 6">
    <name type="scientific">Solirubrobacter pauli</name>
    <dbReference type="NCBI Taxonomy" id="166793"/>
    <lineage>
        <taxon>Bacteria</taxon>
        <taxon>Bacillati</taxon>
        <taxon>Actinomycetota</taxon>
        <taxon>Thermoleophilia</taxon>
        <taxon>Solirubrobacterales</taxon>
        <taxon>Solirubrobacteraceae</taxon>
        <taxon>Solirubrobacter</taxon>
    </lineage>
</organism>
<dbReference type="GO" id="GO:0003677">
    <property type="term" value="F:DNA binding"/>
    <property type="evidence" value="ECO:0007669"/>
    <property type="project" value="UniProtKB-KW"/>
</dbReference>
<reference evidence="5 6" key="1">
    <citation type="submission" date="2018-10" db="EMBL/GenBank/DDBJ databases">
        <title>Genomic Encyclopedia of Archaeal and Bacterial Type Strains, Phase II (KMG-II): from individual species to whole genera.</title>
        <authorList>
            <person name="Goeker M."/>
        </authorList>
    </citation>
    <scope>NUCLEOTIDE SEQUENCE [LARGE SCALE GENOMIC DNA]</scope>
    <source>
        <strain evidence="5 6">DSM 14954</strain>
    </source>
</reference>
<keyword evidence="6" id="KW-1185">Reference proteome</keyword>
<dbReference type="SUPFAM" id="SSF46894">
    <property type="entry name" value="C-terminal effector domain of the bipartite response regulators"/>
    <property type="match status" value="1"/>
</dbReference>
<keyword evidence="2" id="KW-0238">DNA-binding</keyword>
<keyword evidence="3" id="KW-0804">Transcription</keyword>
<sequence length="238" mass="25124">MKDGPNVEAAEVSPDPLRWWSMSPSSIPYVDLRGTPRAAIVGDDQNMRHQAAGLLDAAGFAIADGDRFAPGTVLVALSRRSDATRQREIRDLVDAHDKCPVLAIVPAGAGNPSLRRVLIAGATGIVIDSELKQALGATARAVAAGQLVVPRSLSGQIAPRPLSHREKQILSLVMRGLTNREIANELFLAESTVKTHLSTAFRKIDARSRAEAVARIQDPESGYGTGILAIADSAAAVA</sequence>
<gene>
    <name evidence="5" type="ORF">C8N24_3968</name>
</gene>
<evidence type="ECO:0000313" key="6">
    <source>
        <dbReference type="Proteomes" id="UP000278962"/>
    </source>
</evidence>
<dbReference type="Proteomes" id="UP000278962">
    <property type="component" value="Unassembled WGS sequence"/>
</dbReference>
<protein>
    <submittedName>
        <fullName evidence="5">Regulatory LuxR family protein</fullName>
    </submittedName>
</protein>
<evidence type="ECO:0000256" key="1">
    <source>
        <dbReference type="ARBA" id="ARBA00023015"/>
    </source>
</evidence>
<feature type="domain" description="HTH luxR-type" evidence="4">
    <location>
        <begin position="155"/>
        <end position="220"/>
    </location>
</feature>
<evidence type="ECO:0000256" key="2">
    <source>
        <dbReference type="ARBA" id="ARBA00023125"/>
    </source>
</evidence>
<dbReference type="SMART" id="SM00421">
    <property type="entry name" value="HTH_LUXR"/>
    <property type="match status" value="1"/>
</dbReference>
<dbReference type="Pfam" id="PF00196">
    <property type="entry name" value="GerE"/>
    <property type="match status" value="1"/>
</dbReference>
<dbReference type="GO" id="GO:0006355">
    <property type="term" value="P:regulation of DNA-templated transcription"/>
    <property type="evidence" value="ECO:0007669"/>
    <property type="project" value="InterPro"/>
</dbReference>
<evidence type="ECO:0000259" key="4">
    <source>
        <dbReference type="PROSITE" id="PS50043"/>
    </source>
</evidence>
<proteinExistence type="predicted"/>
<comment type="caution">
    <text evidence="5">The sequence shown here is derived from an EMBL/GenBank/DDBJ whole genome shotgun (WGS) entry which is preliminary data.</text>
</comment>
<dbReference type="InterPro" id="IPR016032">
    <property type="entry name" value="Sig_transdc_resp-reg_C-effctor"/>
</dbReference>
<keyword evidence="1" id="KW-0805">Transcription regulation</keyword>
<dbReference type="CDD" id="cd06170">
    <property type="entry name" value="LuxR_C_like"/>
    <property type="match status" value="1"/>
</dbReference>
<dbReference type="InterPro" id="IPR000792">
    <property type="entry name" value="Tscrpt_reg_LuxR_C"/>
</dbReference>
<dbReference type="PRINTS" id="PR00038">
    <property type="entry name" value="HTHLUXR"/>
</dbReference>
<dbReference type="Gene3D" id="3.40.50.2300">
    <property type="match status" value="1"/>
</dbReference>